<gene>
    <name evidence="7" type="ORF">ACFSW5_03270</name>
</gene>
<protein>
    <submittedName>
        <fullName evidence="7">GtrA family protein</fullName>
    </submittedName>
</protein>
<feature type="domain" description="GtrA/DPMS transmembrane" evidence="6">
    <location>
        <begin position="15"/>
        <end position="141"/>
    </location>
</feature>
<feature type="transmembrane region" description="Helical" evidence="5">
    <location>
        <begin position="12"/>
        <end position="37"/>
    </location>
</feature>
<evidence type="ECO:0000256" key="2">
    <source>
        <dbReference type="ARBA" id="ARBA00022692"/>
    </source>
</evidence>
<evidence type="ECO:0000256" key="4">
    <source>
        <dbReference type="ARBA" id="ARBA00023136"/>
    </source>
</evidence>
<dbReference type="InterPro" id="IPR007267">
    <property type="entry name" value="GtrA_DPMS_TM"/>
</dbReference>
<feature type="transmembrane region" description="Helical" evidence="5">
    <location>
        <begin position="43"/>
        <end position="64"/>
    </location>
</feature>
<proteinExistence type="predicted"/>
<feature type="transmembrane region" description="Helical" evidence="5">
    <location>
        <begin position="118"/>
        <end position="141"/>
    </location>
</feature>
<evidence type="ECO:0000259" key="6">
    <source>
        <dbReference type="Pfam" id="PF04138"/>
    </source>
</evidence>
<organism evidence="7 8">
    <name type="scientific">Paenibacillus thailandensis</name>
    <dbReference type="NCBI Taxonomy" id="393250"/>
    <lineage>
        <taxon>Bacteria</taxon>
        <taxon>Bacillati</taxon>
        <taxon>Bacillota</taxon>
        <taxon>Bacilli</taxon>
        <taxon>Bacillales</taxon>
        <taxon>Paenibacillaceae</taxon>
        <taxon>Paenibacillus</taxon>
    </lineage>
</organism>
<sequence length="154" mass="18104">MKDLISWFWSKQFFRFLVVGGSNVAFGYVITLLLYFLFRYYNISSILNFVAIDIPLFLSTIIGIPIAYTTQTFFVFKEKWSFKKLIAYPITLLPNILIQQITYFIFDNYFDFPGHLQQYIAYGLATITPIPIMFILVKFIVTNKRNEKAVEVTE</sequence>
<keyword evidence="4 5" id="KW-0472">Membrane</keyword>
<evidence type="ECO:0000313" key="8">
    <source>
        <dbReference type="Proteomes" id="UP001597493"/>
    </source>
</evidence>
<accession>A0ABW5QS81</accession>
<name>A0ABW5QS81_9BACL</name>
<comment type="caution">
    <text evidence="7">The sequence shown here is derived from an EMBL/GenBank/DDBJ whole genome shotgun (WGS) entry which is preliminary data.</text>
</comment>
<dbReference type="RefSeq" id="WP_379269729.1">
    <property type="nucleotide sequence ID" value="NZ_JBHUGT010000031.1"/>
</dbReference>
<dbReference type="EMBL" id="JBHUMY010000001">
    <property type="protein sequence ID" value="MFD2659281.1"/>
    <property type="molecule type" value="Genomic_DNA"/>
</dbReference>
<reference evidence="8" key="1">
    <citation type="journal article" date="2019" name="Int. J. Syst. Evol. Microbiol.">
        <title>The Global Catalogue of Microorganisms (GCM) 10K type strain sequencing project: providing services to taxonomists for standard genome sequencing and annotation.</title>
        <authorList>
            <consortium name="The Broad Institute Genomics Platform"/>
            <consortium name="The Broad Institute Genome Sequencing Center for Infectious Disease"/>
            <person name="Wu L."/>
            <person name="Ma J."/>
        </authorList>
    </citation>
    <scope>NUCLEOTIDE SEQUENCE [LARGE SCALE GENOMIC DNA]</scope>
    <source>
        <strain evidence="8">TISTR 1827</strain>
    </source>
</reference>
<evidence type="ECO:0000313" key="7">
    <source>
        <dbReference type="EMBL" id="MFD2659281.1"/>
    </source>
</evidence>
<keyword evidence="2 5" id="KW-0812">Transmembrane</keyword>
<comment type="subcellular location">
    <subcellularLocation>
        <location evidence="1">Membrane</location>
        <topology evidence="1">Multi-pass membrane protein</topology>
    </subcellularLocation>
</comment>
<dbReference type="Proteomes" id="UP001597493">
    <property type="component" value="Unassembled WGS sequence"/>
</dbReference>
<evidence type="ECO:0000256" key="5">
    <source>
        <dbReference type="SAM" id="Phobius"/>
    </source>
</evidence>
<keyword evidence="3 5" id="KW-1133">Transmembrane helix</keyword>
<dbReference type="Pfam" id="PF04138">
    <property type="entry name" value="GtrA_DPMS_TM"/>
    <property type="match status" value="1"/>
</dbReference>
<feature type="transmembrane region" description="Helical" evidence="5">
    <location>
        <begin position="85"/>
        <end position="106"/>
    </location>
</feature>
<evidence type="ECO:0000256" key="1">
    <source>
        <dbReference type="ARBA" id="ARBA00004141"/>
    </source>
</evidence>
<keyword evidence="8" id="KW-1185">Reference proteome</keyword>
<evidence type="ECO:0000256" key="3">
    <source>
        <dbReference type="ARBA" id="ARBA00022989"/>
    </source>
</evidence>